<evidence type="ECO:0000313" key="3">
    <source>
        <dbReference type="EMBL" id="CAF3341377.1"/>
    </source>
</evidence>
<feature type="non-terminal residue" evidence="3">
    <location>
        <position position="1"/>
    </location>
</feature>
<dbReference type="CDD" id="cd00063">
    <property type="entry name" value="FN3"/>
    <property type="match status" value="1"/>
</dbReference>
<evidence type="ECO:0000256" key="1">
    <source>
        <dbReference type="SAM" id="MobiDB-lite"/>
    </source>
</evidence>
<dbReference type="Gene3D" id="2.60.40.10">
    <property type="entry name" value="Immunoglobulins"/>
    <property type="match status" value="1"/>
</dbReference>
<name>A0A817VDS5_9BILA</name>
<dbReference type="SUPFAM" id="SSF49265">
    <property type="entry name" value="Fibronectin type III"/>
    <property type="match status" value="1"/>
</dbReference>
<feature type="region of interest" description="Disordered" evidence="1">
    <location>
        <begin position="17"/>
        <end position="38"/>
    </location>
</feature>
<dbReference type="InterPro" id="IPR003961">
    <property type="entry name" value="FN3_dom"/>
</dbReference>
<dbReference type="AlphaFoldDB" id="A0A817VDS5"/>
<dbReference type="SMART" id="SM00060">
    <property type="entry name" value="FN3"/>
    <property type="match status" value="1"/>
</dbReference>
<organism evidence="3 4">
    <name type="scientific">Rotaria socialis</name>
    <dbReference type="NCBI Taxonomy" id="392032"/>
    <lineage>
        <taxon>Eukaryota</taxon>
        <taxon>Metazoa</taxon>
        <taxon>Spiralia</taxon>
        <taxon>Gnathifera</taxon>
        <taxon>Rotifera</taxon>
        <taxon>Eurotatoria</taxon>
        <taxon>Bdelloidea</taxon>
        <taxon>Philodinida</taxon>
        <taxon>Philodinidae</taxon>
        <taxon>Rotaria</taxon>
    </lineage>
</organism>
<feature type="domain" description="Fibronectin type-III" evidence="2">
    <location>
        <begin position="37"/>
        <end position="118"/>
    </location>
</feature>
<gene>
    <name evidence="3" type="ORF">GRG538_LOCUS4656</name>
</gene>
<comment type="caution">
    <text evidence="3">The sequence shown here is derived from an EMBL/GenBank/DDBJ whole genome shotgun (WGS) entry which is preliminary data.</text>
</comment>
<dbReference type="PROSITE" id="PS50853">
    <property type="entry name" value="FN3"/>
    <property type="match status" value="1"/>
</dbReference>
<dbReference type="Proteomes" id="UP000663872">
    <property type="component" value="Unassembled WGS sequence"/>
</dbReference>
<dbReference type="InterPro" id="IPR013783">
    <property type="entry name" value="Ig-like_fold"/>
</dbReference>
<evidence type="ECO:0000313" key="4">
    <source>
        <dbReference type="Proteomes" id="UP000663872"/>
    </source>
</evidence>
<dbReference type="Pfam" id="PF00041">
    <property type="entry name" value="fn3"/>
    <property type="match status" value="1"/>
</dbReference>
<dbReference type="InterPro" id="IPR036116">
    <property type="entry name" value="FN3_sf"/>
</dbReference>
<evidence type="ECO:0000259" key="2">
    <source>
        <dbReference type="PROSITE" id="PS50853"/>
    </source>
</evidence>
<accession>A0A817VDS5</accession>
<proteinExistence type="predicted"/>
<protein>
    <recommendedName>
        <fullName evidence="2">Fibronectin type-III domain-containing protein</fullName>
    </recommendedName>
</protein>
<reference evidence="3" key="1">
    <citation type="submission" date="2021-02" db="EMBL/GenBank/DDBJ databases">
        <authorList>
            <person name="Nowell W R."/>
        </authorList>
    </citation>
    <scope>NUCLEOTIDE SEQUENCE</scope>
</reference>
<sequence>GTSYTYTVKAVSSAGSESAASNSVTGKTTGAPPAISAPDGLTASDISSNSMTLNWNSVSGVTTYNVYRDGNKLTSVSLTSYADKNLVSGTSYRYQVSSVKDSSESEKSNELQATTLTEKVCFNDNNFNHVAQRRAINSMGYALAVGSNQNMGLYNLFVKTNLCKTKENYYEIN</sequence>
<dbReference type="EMBL" id="CAJNYT010000274">
    <property type="protein sequence ID" value="CAF3341377.1"/>
    <property type="molecule type" value="Genomic_DNA"/>
</dbReference>